<proteinExistence type="inferred from homology"/>
<reference evidence="9 10" key="1">
    <citation type="journal article" date="2012" name="J. Bacteriol.">
        <title>Genome Sequence of the Halotolerant Bacterium Imtechella halotolerans K1T.</title>
        <authorList>
            <person name="Kumar S."/>
            <person name="Vikram S."/>
            <person name="Subramanian S."/>
            <person name="Raghava G.P."/>
            <person name="Pinnaka A.K."/>
        </authorList>
    </citation>
    <scope>NUCLEOTIDE SEQUENCE [LARGE SCALE GENOMIC DNA]</scope>
    <source>
        <strain evidence="9 10">K1</strain>
    </source>
</reference>
<dbReference type="STRING" id="946077.W5A_07447"/>
<sequence length="1200" mass="135305">MEKTPLFSFIWESSQKNYLKLKLTFFLSAITLMNVYANSYSQNTKISIKAVNTPIEKILEDIEAKSDYKFFFKSDEIDVHRKVSVAYKNTSVKHILEGIFSKDIQYTLVKQQIILKKSETTSDKEMTKELQQIITGNVVDSNGLPIPGVSVYIKDTNRGTSTDEKGNFTITANSGESIVFSYLGFITQEKTVTSDTRVLTISMIEQTNTLEEVVVISTGYQEISEERATGSYETISKSQIEKPASSISERLVGMVAGLQTTTSANGNISFEIRGQSSLYSSSSPLIVVDGFPVEDGFRSINPNDVESITVLKDAAAASIWGAKSANGVIVITTKKAKAGTSKITISSFLKMSSKLDLDYVVPNASAEEYLEFDQMNFESSFFRSLLGPLQGASVNYLDPYSLAMTAMNEARLGRISNEERDATLLRLKSLDNSKQIKDHLLQAPLTKQYNLNIAGGSEINRNSLSLLFEDSRDFFQKNENNKFLVNFNNQTKITDKLHFDFSGILQLANTTRNGVDLSDIRELAPWDMLKKEDGSLTDMSYLKYYTPNLNEFVPLDKFPYADWSYNPLTDINNRDLNSKNFNTRIQTGLTLDVLKGLKFSSKIQYELYKSEYNDYYGDKTFTVRQYINETSGWNKNYHQVPTQNVPSGGILQKGNTETSSYNFRNQITFNRTFQGKHTINFVGGTELVNRVTKRVTNPTTFGYNDKRLGSSPLLNPIQGSKMWDGFQLSYADWFYPFRLSPTHVFGENTDRFFSVYGNLGYSFKDKYVVTGSYRTDASNLITDDPSIRFNPFLSIGASWNISKEDFFQDIHWVDRLSLRTTYGLNGNISTRTSFKPLISLASSNNLYTGESTASISSFGNPTLRWEKTKTLNLGLDFSIFNRKLHGSVDVYNKRSVDLIVDQSIPSVHGTTSQSFNNGEMLNKGIEVTLGTYLPIKENDIVWSGSFNFAHNDNKIEKFFRTNYSHRSYDLIAGGSGAYVEGYNASTLWSFQYGGLMNVGTEANPVYKPSIYGANGEKVGLTTWAAGNMIEFVKPQGTLVAPTVIGFRNNFKVYDFDLSFILTAKFGHVYRRHSFNYPSSNRGNSGINNKFSEVANGDPNKILPLPDLVNGEPRYYFYSRFHPFLDYLTEDASHIRFQEVSISYSLPSSITEKLKIDSLKFYLQANNLGVFKFNEFGEDPEYPIGTLRPQAAYTFGFNFNF</sequence>
<evidence type="ECO:0000256" key="5">
    <source>
        <dbReference type="ARBA" id="ARBA00023136"/>
    </source>
</evidence>
<evidence type="ECO:0000256" key="6">
    <source>
        <dbReference type="ARBA" id="ARBA00023237"/>
    </source>
</evidence>
<dbReference type="AlphaFoldDB" id="I0WF56"/>
<organism evidence="9 10">
    <name type="scientific">Imtechella halotolerans K1</name>
    <dbReference type="NCBI Taxonomy" id="946077"/>
    <lineage>
        <taxon>Bacteria</taxon>
        <taxon>Pseudomonadati</taxon>
        <taxon>Bacteroidota</taxon>
        <taxon>Flavobacteriia</taxon>
        <taxon>Flavobacteriales</taxon>
        <taxon>Flavobacteriaceae</taxon>
        <taxon>Imtechella</taxon>
    </lineage>
</organism>
<keyword evidence="2 7" id="KW-0813">Transport</keyword>
<dbReference type="PATRIC" id="fig|946077.3.peg.1505"/>
<dbReference type="Pfam" id="PF13715">
    <property type="entry name" value="CarbopepD_reg_2"/>
    <property type="match status" value="1"/>
</dbReference>
<evidence type="ECO:0000256" key="2">
    <source>
        <dbReference type="ARBA" id="ARBA00022448"/>
    </source>
</evidence>
<dbReference type="Gene3D" id="2.40.170.20">
    <property type="entry name" value="TonB-dependent receptor, beta-barrel domain"/>
    <property type="match status" value="1"/>
</dbReference>
<comment type="subcellular location">
    <subcellularLocation>
        <location evidence="1 7">Cell outer membrane</location>
        <topology evidence="1 7">Multi-pass membrane protein</topology>
    </subcellularLocation>
</comment>
<dbReference type="SUPFAM" id="SSF56935">
    <property type="entry name" value="Porins"/>
    <property type="match status" value="1"/>
</dbReference>
<dbReference type="InterPro" id="IPR039426">
    <property type="entry name" value="TonB-dep_rcpt-like"/>
</dbReference>
<dbReference type="OrthoDB" id="9768177at2"/>
<keyword evidence="4 7" id="KW-0812">Transmembrane</keyword>
<dbReference type="InterPro" id="IPR008969">
    <property type="entry name" value="CarboxyPept-like_regulatory"/>
</dbReference>
<dbReference type="NCBIfam" id="TIGR04056">
    <property type="entry name" value="OMP_RagA_SusC"/>
    <property type="match status" value="1"/>
</dbReference>
<dbReference type="InterPro" id="IPR012910">
    <property type="entry name" value="Plug_dom"/>
</dbReference>
<evidence type="ECO:0000256" key="3">
    <source>
        <dbReference type="ARBA" id="ARBA00022452"/>
    </source>
</evidence>
<dbReference type="Gene3D" id="2.170.130.10">
    <property type="entry name" value="TonB-dependent receptor, plug domain"/>
    <property type="match status" value="1"/>
</dbReference>
<keyword evidence="6 7" id="KW-0998">Cell outer membrane</keyword>
<dbReference type="InterPro" id="IPR036942">
    <property type="entry name" value="Beta-barrel_TonB_sf"/>
</dbReference>
<dbReference type="GO" id="GO:0009279">
    <property type="term" value="C:cell outer membrane"/>
    <property type="evidence" value="ECO:0007669"/>
    <property type="project" value="UniProtKB-SubCell"/>
</dbReference>
<dbReference type="eggNOG" id="COG1629">
    <property type="taxonomic scope" value="Bacteria"/>
</dbReference>
<accession>I0WF56</accession>
<gene>
    <name evidence="9" type="ORF">W5A_07447</name>
</gene>
<keyword evidence="3 7" id="KW-1134">Transmembrane beta strand</keyword>
<name>I0WF56_9FLAO</name>
<dbReference type="InterPro" id="IPR023996">
    <property type="entry name" value="TonB-dep_OMP_SusC/RagA"/>
</dbReference>
<dbReference type="EMBL" id="AJJU01000008">
    <property type="protein sequence ID" value="EID75022.1"/>
    <property type="molecule type" value="Genomic_DNA"/>
</dbReference>
<comment type="similarity">
    <text evidence="7">Belongs to the TonB-dependent receptor family.</text>
</comment>
<dbReference type="Gene3D" id="2.60.40.1120">
    <property type="entry name" value="Carboxypeptidase-like, regulatory domain"/>
    <property type="match status" value="1"/>
</dbReference>
<keyword evidence="9" id="KW-0675">Receptor</keyword>
<keyword evidence="5 7" id="KW-0472">Membrane</keyword>
<dbReference type="InterPro" id="IPR023997">
    <property type="entry name" value="TonB-dep_OMP_SusC/RagA_CS"/>
</dbReference>
<dbReference type="Pfam" id="PF07715">
    <property type="entry name" value="Plug"/>
    <property type="match status" value="1"/>
</dbReference>
<comment type="caution">
    <text evidence="9">The sequence shown here is derived from an EMBL/GenBank/DDBJ whole genome shotgun (WGS) entry which is preliminary data.</text>
</comment>
<evidence type="ECO:0000313" key="9">
    <source>
        <dbReference type="EMBL" id="EID75022.1"/>
    </source>
</evidence>
<dbReference type="InterPro" id="IPR037066">
    <property type="entry name" value="Plug_dom_sf"/>
</dbReference>
<dbReference type="Proteomes" id="UP000005938">
    <property type="component" value="Unassembled WGS sequence"/>
</dbReference>
<feature type="domain" description="TonB-dependent receptor plug" evidence="8">
    <location>
        <begin position="226"/>
        <end position="328"/>
    </location>
</feature>
<evidence type="ECO:0000256" key="7">
    <source>
        <dbReference type="PROSITE-ProRule" id="PRU01360"/>
    </source>
</evidence>
<evidence type="ECO:0000256" key="4">
    <source>
        <dbReference type="ARBA" id="ARBA00022692"/>
    </source>
</evidence>
<dbReference type="NCBIfam" id="TIGR04057">
    <property type="entry name" value="SusC_RagA_signa"/>
    <property type="match status" value="1"/>
</dbReference>
<evidence type="ECO:0000313" key="10">
    <source>
        <dbReference type="Proteomes" id="UP000005938"/>
    </source>
</evidence>
<keyword evidence="10" id="KW-1185">Reference proteome</keyword>
<dbReference type="SUPFAM" id="SSF49464">
    <property type="entry name" value="Carboxypeptidase regulatory domain-like"/>
    <property type="match status" value="1"/>
</dbReference>
<dbReference type="PROSITE" id="PS52016">
    <property type="entry name" value="TONB_DEPENDENT_REC_3"/>
    <property type="match status" value="1"/>
</dbReference>
<protein>
    <submittedName>
        <fullName evidence="9">TonB-dependent receptor plug</fullName>
    </submittedName>
</protein>
<evidence type="ECO:0000259" key="8">
    <source>
        <dbReference type="Pfam" id="PF07715"/>
    </source>
</evidence>
<evidence type="ECO:0000256" key="1">
    <source>
        <dbReference type="ARBA" id="ARBA00004571"/>
    </source>
</evidence>